<dbReference type="GO" id="GO:0016579">
    <property type="term" value="P:protein deubiquitination"/>
    <property type="evidence" value="ECO:0007669"/>
    <property type="project" value="InterPro"/>
</dbReference>
<dbReference type="PROSITE" id="PS00972">
    <property type="entry name" value="USP_1"/>
    <property type="match status" value="1"/>
</dbReference>
<evidence type="ECO:0000256" key="8">
    <source>
        <dbReference type="SAM" id="MobiDB-lite"/>
    </source>
</evidence>
<evidence type="ECO:0000256" key="4">
    <source>
        <dbReference type="ARBA" id="ARBA00022670"/>
    </source>
</evidence>
<dbReference type="InterPro" id="IPR038765">
    <property type="entry name" value="Papain-like_cys_pep_sf"/>
</dbReference>
<feature type="domain" description="USP" evidence="9">
    <location>
        <begin position="1440"/>
        <end position="1621"/>
    </location>
</feature>
<evidence type="ECO:0000256" key="3">
    <source>
        <dbReference type="ARBA" id="ARBA00012759"/>
    </source>
</evidence>
<gene>
    <name evidence="10" type="ORF">OSTQU699_LOCUS8076</name>
</gene>
<dbReference type="GO" id="GO:0006508">
    <property type="term" value="P:proteolysis"/>
    <property type="evidence" value="ECO:0007669"/>
    <property type="project" value="UniProtKB-KW"/>
</dbReference>
<evidence type="ECO:0000256" key="5">
    <source>
        <dbReference type="ARBA" id="ARBA00022786"/>
    </source>
</evidence>
<dbReference type="Pfam" id="PF00443">
    <property type="entry name" value="UCH"/>
    <property type="match status" value="1"/>
</dbReference>
<dbReference type="Gene3D" id="3.90.70.10">
    <property type="entry name" value="Cysteine proteinases"/>
    <property type="match status" value="1"/>
</dbReference>
<keyword evidence="5" id="KW-0833">Ubl conjugation pathway</keyword>
<keyword evidence="11" id="KW-1185">Reference proteome</keyword>
<reference evidence="10" key="1">
    <citation type="submission" date="2020-12" db="EMBL/GenBank/DDBJ databases">
        <authorList>
            <person name="Iha C."/>
        </authorList>
    </citation>
    <scope>NUCLEOTIDE SEQUENCE</scope>
</reference>
<dbReference type="PANTHER" id="PTHR24006">
    <property type="entry name" value="UBIQUITIN CARBOXYL-TERMINAL HYDROLASE"/>
    <property type="match status" value="1"/>
</dbReference>
<feature type="region of interest" description="Disordered" evidence="8">
    <location>
        <begin position="1"/>
        <end position="40"/>
    </location>
</feature>
<protein>
    <recommendedName>
        <fullName evidence="3">ubiquitinyl hydrolase 1</fullName>
        <ecNumber evidence="3">3.4.19.12</ecNumber>
    </recommendedName>
</protein>
<feature type="compositionally biased region" description="Basic and acidic residues" evidence="8">
    <location>
        <begin position="24"/>
        <end position="35"/>
    </location>
</feature>
<feature type="non-terminal residue" evidence="10">
    <location>
        <position position="1621"/>
    </location>
</feature>
<proteinExistence type="inferred from homology"/>
<dbReference type="InterPro" id="IPR028889">
    <property type="entry name" value="USP"/>
</dbReference>
<dbReference type="Proteomes" id="UP000708148">
    <property type="component" value="Unassembled WGS sequence"/>
</dbReference>
<dbReference type="EC" id="3.4.19.12" evidence="3"/>
<feature type="region of interest" description="Disordered" evidence="8">
    <location>
        <begin position="1038"/>
        <end position="1059"/>
    </location>
</feature>
<dbReference type="GO" id="GO:0005634">
    <property type="term" value="C:nucleus"/>
    <property type="evidence" value="ECO:0007669"/>
    <property type="project" value="TreeGrafter"/>
</dbReference>
<comment type="caution">
    <text evidence="10">The sequence shown here is derived from an EMBL/GenBank/DDBJ whole genome shotgun (WGS) entry which is preliminary data.</text>
</comment>
<dbReference type="InterPro" id="IPR016024">
    <property type="entry name" value="ARM-type_fold"/>
</dbReference>
<evidence type="ECO:0000313" key="10">
    <source>
        <dbReference type="EMBL" id="CAD7702719.1"/>
    </source>
</evidence>
<dbReference type="InterPro" id="IPR056850">
    <property type="entry name" value="ARM_UBP34_24_USP9X_Y"/>
</dbReference>
<dbReference type="InterPro" id="IPR001394">
    <property type="entry name" value="Peptidase_C19_UCH"/>
</dbReference>
<evidence type="ECO:0000256" key="6">
    <source>
        <dbReference type="ARBA" id="ARBA00022801"/>
    </source>
</evidence>
<comment type="catalytic activity">
    <reaction evidence="1">
        <text>Thiol-dependent hydrolysis of ester, thioester, amide, peptide and isopeptide bonds formed by the C-terminal Gly of ubiquitin (a 76-residue protein attached to proteins as an intracellular targeting signal).</text>
        <dbReference type="EC" id="3.4.19.12"/>
    </reaction>
</comment>
<evidence type="ECO:0000256" key="7">
    <source>
        <dbReference type="ARBA" id="ARBA00022807"/>
    </source>
</evidence>
<name>A0A8S1JFI5_9CHLO</name>
<comment type="similarity">
    <text evidence="2">Belongs to the peptidase C19 family.</text>
</comment>
<accession>A0A8S1JFI5</accession>
<keyword evidence="4" id="KW-0645">Protease</keyword>
<evidence type="ECO:0000313" key="11">
    <source>
        <dbReference type="Proteomes" id="UP000708148"/>
    </source>
</evidence>
<dbReference type="SUPFAM" id="SSF48371">
    <property type="entry name" value="ARM repeat"/>
    <property type="match status" value="1"/>
</dbReference>
<dbReference type="OrthoDB" id="289038at2759"/>
<dbReference type="InterPro" id="IPR050164">
    <property type="entry name" value="Peptidase_C19"/>
</dbReference>
<dbReference type="GO" id="GO:0004843">
    <property type="term" value="F:cysteine-type deubiquitinase activity"/>
    <property type="evidence" value="ECO:0007669"/>
    <property type="project" value="UniProtKB-EC"/>
</dbReference>
<feature type="compositionally biased region" description="Low complexity" evidence="8">
    <location>
        <begin position="1"/>
        <end position="17"/>
    </location>
</feature>
<organism evidence="10 11">
    <name type="scientific">Ostreobium quekettii</name>
    <dbReference type="NCBI Taxonomy" id="121088"/>
    <lineage>
        <taxon>Eukaryota</taxon>
        <taxon>Viridiplantae</taxon>
        <taxon>Chlorophyta</taxon>
        <taxon>core chlorophytes</taxon>
        <taxon>Ulvophyceae</taxon>
        <taxon>TCBD clade</taxon>
        <taxon>Bryopsidales</taxon>
        <taxon>Ostreobineae</taxon>
        <taxon>Ostreobiaceae</taxon>
        <taxon>Ostreobium</taxon>
    </lineage>
</organism>
<feature type="compositionally biased region" description="Basic and acidic residues" evidence="8">
    <location>
        <begin position="1038"/>
        <end position="1049"/>
    </location>
</feature>
<dbReference type="SUPFAM" id="SSF54001">
    <property type="entry name" value="Cysteine proteinases"/>
    <property type="match status" value="1"/>
</dbReference>
<keyword evidence="7" id="KW-0788">Thiol protease</keyword>
<evidence type="ECO:0000256" key="2">
    <source>
        <dbReference type="ARBA" id="ARBA00009085"/>
    </source>
</evidence>
<dbReference type="PROSITE" id="PS50235">
    <property type="entry name" value="USP_3"/>
    <property type="match status" value="1"/>
</dbReference>
<dbReference type="EMBL" id="CAJHUC010001924">
    <property type="protein sequence ID" value="CAD7702719.1"/>
    <property type="molecule type" value="Genomic_DNA"/>
</dbReference>
<dbReference type="PANTHER" id="PTHR24006:SF827">
    <property type="entry name" value="UBIQUITIN CARBOXYL-TERMINAL HYDROLASE 34"/>
    <property type="match status" value="1"/>
</dbReference>
<evidence type="ECO:0000259" key="9">
    <source>
        <dbReference type="PROSITE" id="PS50235"/>
    </source>
</evidence>
<dbReference type="InterPro" id="IPR018200">
    <property type="entry name" value="USP_CS"/>
</dbReference>
<sequence length="1621" mass="181633">MSDQSPAASGSSGGSESLAEEADVFGRLDEGEGGERGGGMLPEEAVALVQNPMARDWFFSRRETEAVLNGVHAVVRLDDRASADDHLRYMLFLRDTATDLFRRLYMEDCVCDWPHGDLAGLLSVTATLLRVTAHLLRDALTPEHVDALISFVYGSTAALDPDSPFHQKTKGWPLPKEFREGGPEGEGAAPARRTCWLQYLVDQFLEARGLRTLIAAMAKVPCLTRMMTERLFHLGARIAPWLGEEDAKELGEVYKNFIGQLLTDPPQPWRSGKDNGPPVCSSVFDSARVVLEAAEGPQEAEEIVAGVQCRMVETFLEDASFAGRIQAVEAIYQLLFRAQRVQVAENGTALQALDDWLTKKGVVDWMVSSQLDKQHYMQQVLRVLRSMALSHILKEQHIDKLWSIIEPEGTFDVLKEHVVELLGELASCLSHTQVQFLLERSRKVARREAADTQRMVGFLGRIVNEDSQGNFAPLVLQSLWDVLLEDDRHTSHVHWDVFKNSMDAYLHFGRRELLQKYLSEAVRELREGQVKLTLLHLFRFLCQASIDYGADEENAFECVVLLIGALQRYREQLESSQQHNTQGQPPERHIHIVREILSLVMQLTRGQCTFDARHFDTVWSCMVEHPYYGSWDREEALRWLSMLLEANAITDAAAGSLLDQHLCSLYTPTLDSSGFECFKAYFCRVNGVVASNDSIGYGSRQGTSALSGNSCIGIDFLWQLLLDSLEEGVAQHTQQLLVALYIHTRDSQSEFRKRCLHLLRENSCKLAGLDTQHLDWRLVLETMPVNPDAKLQECVAMRVARCLEAINSLMQAEASLGRQDEGASTDVCQEEMNQLYHILLYLVDCPCRVVVRETANQVLAGLPPYPPLVTSLETALQGNMPSSFWASLKGALHIPLKDGKVAMPERTKYALQMLNKVLNHGSDRLEHPACITFVLEVVKAVDTGDLKADQKGQYFRELHMCVEHLLRMMARALDKRSRAPAAHECQPDGQNGHETAGTPSVVQVCTSAGDKPLLDSHAAMDLGTSQEEVPTAVDKELKEHPDDKDDNEKPASQAETLSTQTMTGVMKRMQGELTEGLADNVKLTQQTDAMATQTMDEADEAKQATQAMATEGFNDTQMSTQERFSAETMDMDSSLSVDEVPDDQAVLLKVVKHFVQLATTAAAGWGCSTQGIMPSDMDSLLVGQAYTNINKLVRGQPSLRRWLTTAEDVRGMLLQNLVNRQGRVRDATLSFGRLLCSMDAPTADWLFTLLKSEREMADQHPGHCEEYYKLLGELVDRFTGTARDAELADVKKLLFDVLECIRASPADKAPGDVRLGCQLRLVTRLTKALEREAPLKDKEDQLVRFLINELLFPEAWELVESSTKFSSPAIKEMRELLCTRNTSTTSREAAFELLQELMSSGPPNQRLAIELLNRLHFSSRAAEYSGFRNMQGCRDLNGYVGLRNAAATCYMNSVLQQFFMQPSIRDGVLAAADLADDDQEKGCFFYNFQRLLGELQFSHRQWYFPKDLLDTYTHSDGKKVDLREHNDAMEFLLRVEDLVDEHLVRTGQQPVIKKAMRGSSVQQIICRDGDHVHVSETEQAFTNLAIDIRGKSTLQEGLDDYVNATYLEGDNAYKCEQLGKE</sequence>
<keyword evidence="6" id="KW-0378">Hydrolase</keyword>
<dbReference type="GO" id="GO:0005829">
    <property type="term" value="C:cytosol"/>
    <property type="evidence" value="ECO:0007669"/>
    <property type="project" value="TreeGrafter"/>
</dbReference>
<dbReference type="Pfam" id="PF25010">
    <property type="entry name" value="ARM_UBP24_USP9X-Y"/>
    <property type="match status" value="1"/>
</dbReference>
<evidence type="ECO:0000256" key="1">
    <source>
        <dbReference type="ARBA" id="ARBA00000707"/>
    </source>
</evidence>